<proteinExistence type="predicted"/>
<organism evidence="3 4">
    <name type="scientific">Pandoraea thiooxydans</name>
    <dbReference type="NCBI Taxonomy" id="445709"/>
    <lineage>
        <taxon>Bacteria</taxon>
        <taxon>Pseudomonadati</taxon>
        <taxon>Pseudomonadota</taxon>
        <taxon>Betaproteobacteria</taxon>
        <taxon>Burkholderiales</taxon>
        <taxon>Burkholderiaceae</taxon>
        <taxon>Pandoraea</taxon>
    </lineage>
</organism>
<accession>A0A0G3ESM6</accession>
<dbReference type="PATRIC" id="fig|445709.3.peg.1120"/>
<dbReference type="EMBL" id="CP011568">
    <property type="protein sequence ID" value="AKJ67711.1"/>
    <property type="molecule type" value="Genomic_DNA"/>
</dbReference>
<name>A0A0G3ESM6_9BURK</name>
<evidence type="ECO:0008006" key="5">
    <source>
        <dbReference type="Google" id="ProtNLM"/>
    </source>
</evidence>
<feature type="domain" description="PilZ" evidence="1">
    <location>
        <begin position="182"/>
        <end position="283"/>
    </location>
</feature>
<dbReference type="OrthoDB" id="9774747at2"/>
<reference evidence="4" key="1">
    <citation type="submission" date="2015-06" db="EMBL/GenBank/DDBJ databases">
        <authorList>
            <person name="Lim Y.L."/>
            <person name="Ee R."/>
            <person name="Yong D."/>
            <person name="How K.Y."/>
            <person name="Yin W.F."/>
            <person name="Chan K.G."/>
        </authorList>
    </citation>
    <scope>NUCLEOTIDE SEQUENCE [LARGE SCALE GENOMIC DNA]</scope>
    <source>
        <strain evidence="4">DSM 25325</strain>
    </source>
</reference>
<evidence type="ECO:0000313" key="4">
    <source>
        <dbReference type="Proteomes" id="UP000036700"/>
    </source>
</evidence>
<gene>
    <name evidence="3" type="ORF">ABW99_05195</name>
</gene>
<evidence type="ECO:0000259" key="2">
    <source>
        <dbReference type="Pfam" id="PF12945"/>
    </source>
</evidence>
<dbReference type="InterPro" id="IPR009926">
    <property type="entry name" value="T3SS_YcgR_PilZN"/>
</dbReference>
<keyword evidence="4" id="KW-1185">Reference proteome</keyword>
<dbReference type="Gene3D" id="2.40.10.220">
    <property type="entry name" value="predicted glycosyltransferase like domains"/>
    <property type="match status" value="1"/>
</dbReference>
<dbReference type="KEGG" id="ptx:ABW99_05195"/>
<dbReference type="GO" id="GO:0035438">
    <property type="term" value="F:cyclic-di-GMP binding"/>
    <property type="evidence" value="ECO:0007669"/>
    <property type="project" value="InterPro"/>
</dbReference>
<evidence type="ECO:0000313" key="3">
    <source>
        <dbReference type="EMBL" id="AKJ67711.1"/>
    </source>
</evidence>
<dbReference type="InterPro" id="IPR009875">
    <property type="entry name" value="PilZ_domain"/>
</dbReference>
<dbReference type="RefSeq" id="WP_047213413.1">
    <property type="nucleotide sequence ID" value="NZ_CP011568.3"/>
</dbReference>
<feature type="domain" description="Type III secretion system flagellar brake protein YcgR PilZN" evidence="2">
    <location>
        <begin position="96"/>
        <end position="173"/>
    </location>
</feature>
<sequence length="295" mass="31882">MELLEIPVSAIKIGEPLPYSIYDPAGQLMLAKGLAVMSEAQREKIAQWGRQLASPIELTPPLEAHAATSAHGANAARVGEVRIRSGQLLKKWAKTVLLQPAGSARRFEAELLGAIDGHSLIVSCPCGLDEYGGHAPGSRFDVNVFNGVAIHQFPASVLCAYEAPVPHLHLSLPPVAREIRLRRHLRVETAIAATLYGRLRDQAQLSQGRIVDLSVAGAGIETDYPALESFEELRIGFKFALDDGQTLTCNVRAAVRQKSQLAGTMVRYGVAFTELTPSLANMLRIGVLEILLRGL</sequence>
<dbReference type="Pfam" id="PF07238">
    <property type="entry name" value="PilZ"/>
    <property type="match status" value="1"/>
</dbReference>
<protein>
    <recommendedName>
        <fullName evidence="5">PilZ domain-containing protein</fullName>
    </recommendedName>
</protein>
<dbReference type="Pfam" id="PF12945">
    <property type="entry name" value="PilZNR"/>
    <property type="match status" value="1"/>
</dbReference>
<dbReference type="SUPFAM" id="SSF141371">
    <property type="entry name" value="PilZ domain-like"/>
    <property type="match status" value="2"/>
</dbReference>
<dbReference type="STRING" id="445709.ABW99_05195"/>
<dbReference type="AlphaFoldDB" id="A0A0G3ESM6"/>
<dbReference type="Proteomes" id="UP000036700">
    <property type="component" value="Chromosome"/>
</dbReference>
<evidence type="ECO:0000259" key="1">
    <source>
        <dbReference type="Pfam" id="PF07238"/>
    </source>
</evidence>